<comment type="caution">
    <text evidence="4">The sequence shown here is derived from an EMBL/GenBank/DDBJ whole genome shotgun (WGS) entry which is preliminary data.</text>
</comment>
<dbReference type="PANTHER" id="PTHR31636">
    <property type="entry name" value="OSJNBA0084A10.13 PROTEIN-RELATED"/>
    <property type="match status" value="1"/>
</dbReference>
<dbReference type="Pfam" id="PF03514">
    <property type="entry name" value="GRAS"/>
    <property type="match status" value="1"/>
</dbReference>
<evidence type="ECO:0000256" key="2">
    <source>
        <dbReference type="ARBA" id="ARBA00023163"/>
    </source>
</evidence>
<name>A0A9D4UE13_ADICA</name>
<dbReference type="Proteomes" id="UP000886520">
    <property type="component" value="Chromosome 19"/>
</dbReference>
<dbReference type="EMBL" id="JABFUD020000019">
    <property type="protein sequence ID" value="KAI5065476.1"/>
    <property type="molecule type" value="Genomic_DNA"/>
</dbReference>
<dbReference type="PROSITE" id="PS50985">
    <property type="entry name" value="GRAS"/>
    <property type="match status" value="1"/>
</dbReference>
<evidence type="ECO:0000256" key="1">
    <source>
        <dbReference type="ARBA" id="ARBA00023015"/>
    </source>
</evidence>
<dbReference type="AlphaFoldDB" id="A0A9D4UE13"/>
<feature type="compositionally biased region" description="Polar residues" evidence="3">
    <location>
        <begin position="155"/>
        <end position="170"/>
    </location>
</feature>
<keyword evidence="5" id="KW-1185">Reference proteome</keyword>
<gene>
    <name evidence="4" type="ORF">GOP47_0020171</name>
</gene>
<accession>A0A9D4UE13</accession>
<evidence type="ECO:0000313" key="4">
    <source>
        <dbReference type="EMBL" id="KAI5065476.1"/>
    </source>
</evidence>
<organism evidence="4 5">
    <name type="scientific">Adiantum capillus-veneris</name>
    <name type="common">Maidenhair fern</name>
    <dbReference type="NCBI Taxonomy" id="13818"/>
    <lineage>
        <taxon>Eukaryota</taxon>
        <taxon>Viridiplantae</taxon>
        <taxon>Streptophyta</taxon>
        <taxon>Embryophyta</taxon>
        <taxon>Tracheophyta</taxon>
        <taxon>Polypodiopsida</taxon>
        <taxon>Polypodiidae</taxon>
        <taxon>Polypodiales</taxon>
        <taxon>Pteridineae</taxon>
        <taxon>Pteridaceae</taxon>
        <taxon>Vittarioideae</taxon>
        <taxon>Adiantum</taxon>
    </lineage>
</organism>
<evidence type="ECO:0000256" key="3">
    <source>
        <dbReference type="SAM" id="MobiDB-lite"/>
    </source>
</evidence>
<keyword evidence="1" id="KW-0805">Transcription regulation</keyword>
<feature type="region of interest" description="Disordered" evidence="3">
    <location>
        <begin position="155"/>
        <end position="175"/>
    </location>
</feature>
<dbReference type="InterPro" id="IPR005202">
    <property type="entry name" value="TF_GRAS"/>
</dbReference>
<reference evidence="4" key="1">
    <citation type="submission" date="2021-01" db="EMBL/GenBank/DDBJ databases">
        <title>Adiantum capillus-veneris genome.</title>
        <authorList>
            <person name="Fang Y."/>
            <person name="Liao Q."/>
        </authorList>
    </citation>
    <scope>NUCLEOTIDE SEQUENCE</scope>
    <source>
        <strain evidence="4">H3</strain>
        <tissue evidence="4">Leaf</tissue>
    </source>
</reference>
<proteinExistence type="predicted"/>
<protein>
    <submittedName>
        <fullName evidence="4">Uncharacterized protein</fullName>
    </submittedName>
</protein>
<sequence length="624" mass="68472">MIYDILPPRYKRREIIALLYNPKYLMEMPYSNMCNPDPHPNVTGCPDTPPHDFDVYTSESSPLAVGAEYIGHGNLISTSVDVLQHDSMLIDMDQRTASAAAASFQAASSAGKRCLEIPVLGFVDSCVPESSAASGMWSNCTQVPPLTIMAGSPSTLRQPQQRQHGHLHTSSSDELRTTSNMISSCGSAISLMVKSVGGILGVSHDAGCLEQLLVHCMTAIENNDVTLAQQLMWVLNNAVSTDGDPNQRVAAYFLRALISRARLMISPAYAALPPHLQARDTLINSAPTRFLSAIELAGFVDLTPWHRFGFSASNGAILEALQGRHSIHIVDFSITHCMQWPTLIEALSKRAHGPPRVRLTIHSARPHVPPLLNMSFEEVGMKLTAFAKSKKVPFQFNVLPQKISELTPSCIEVQEGEMLVINCQMRARYISDEPSTGDLKPAGRVGGGAGVAGSGSSSTRVQFMRWIRAVRPDLVTFVDEDADMGSKDAVIRLKAAFNYLWIPYDAMDTFLPRESKQRMQYEGDIGSKIENIVACEGEERVERLESKERWMQRLTTTSNLQSIQFSEAVVAEVKAMLEEHAAGWSLKKDTGDSLLLTWKGHNVVFAIACVPIISMHCTTSSSQS</sequence>
<evidence type="ECO:0000313" key="5">
    <source>
        <dbReference type="Proteomes" id="UP000886520"/>
    </source>
</evidence>
<keyword evidence="2" id="KW-0804">Transcription</keyword>
<dbReference type="OrthoDB" id="767511at2759"/>